<dbReference type="InterPro" id="IPR040498">
    <property type="entry name" value="PriA_CRR"/>
</dbReference>
<dbReference type="InterPro" id="IPR027417">
    <property type="entry name" value="P-loop_NTPase"/>
</dbReference>
<keyword evidence="7 11" id="KW-0862">Zinc</keyword>
<evidence type="ECO:0000256" key="1">
    <source>
        <dbReference type="ARBA" id="ARBA00022515"/>
    </source>
</evidence>
<evidence type="ECO:0000256" key="2">
    <source>
        <dbReference type="ARBA" id="ARBA00022705"/>
    </source>
</evidence>
<keyword evidence="4 11" id="KW-0547">Nucleotide-binding</keyword>
<keyword evidence="6 11" id="KW-0347">Helicase</keyword>
<evidence type="ECO:0000256" key="7">
    <source>
        <dbReference type="ARBA" id="ARBA00022833"/>
    </source>
</evidence>
<dbReference type="CDD" id="cd17929">
    <property type="entry name" value="DEXHc_priA"/>
    <property type="match status" value="1"/>
</dbReference>
<keyword evidence="5 11" id="KW-0378">Hydrolase</keyword>
<reference evidence="14" key="1">
    <citation type="journal article" date="2019" name="Int. J. Syst. Evol. Microbiol.">
        <title>The Global Catalogue of Microorganisms (GCM) 10K type strain sequencing project: providing services to taxonomists for standard genome sequencing and annotation.</title>
        <authorList>
            <consortium name="The Broad Institute Genomics Platform"/>
            <consortium name="The Broad Institute Genome Sequencing Center for Infectious Disease"/>
            <person name="Wu L."/>
            <person name="Ma J."/>
        </authorList>
    </citation>
    <scope>NUCLEOTIDE SEQUENCE [LARGE SCALE GENOMIC DNA]</scope>
    <source>
        <strain evidence="14">CGMCC 1.12286</strain>
    </source>
</reference>
<comment type="catalytic activity">
    <reaction evidence="11">
        <text>Couples ATP hydrolysis with the unwinding of duplex DNA by translocating in the 3'-5' direction.</text>
        <dbReference type="EC" id="5.6.2.4"/>
    </reaction>
</comment>
<feature type="domain" description="Helicase ATP-binding" evidence="12">
    <location>
        <begin position="283"/>
        <end position="449"/>
    </location>
</feature>
<evidence type="ECO:0000256" key="8">
    <source>
        <dbReference type="ARBA" id="ARBA00022840"/>
    </source>
</evidence>
<keyword evidence="10 11" id="KW-0413">Isomerase</keyword>
<feature type="binding site" evidence="11">
    <location>
        <position position="540"/>
    </location>
    <ligand>
        <name>Zn(2+)</name>
        <dbReference type="ChEBI" id="CHEBI:29105"/>
        <label>2</label>
    </ligand>
</feature>
<name>A0ABW4JQ45_9BACL</name>
<feature type="binding site" evidence="11">
    <location>
        <position position="523"/>
    </location>
    <ligand>
        <name>Zn(2+)</name>
        <dbReference type="ChEBI" id="CHEBI:29105"/>
        <label>2</label>
    </ligand>
</feature>
<accession>A0ABW4JQ45</accession>
<dbReference type="InterPro" id="IPR005259">
    <property type="entry name" value="PriA"/>
</dbReference>
<feature type="binding site" evidence="11">
    <location>
        <position position="511"/>
    </location>
    <ligand>
        <name>Zn(2+)</name>
        <dbReference type="ChEBI" id="CHEBI:29105"/>
        <label>1</label>
    </ligand>
</feature>
<protein>
    <recommendedName>
        <fullName evidence="11">Replication restart protein PriA</fullName>
    </recommendedName>
    <alternativeName>
        <fullName evidence="11">ATP-dependent DNA helicase PriA</fullName>
        <ecNumber evidence="11">5.6.2.4</ecNumber>
    </alternativeName>
    <alternativeName>
        <fullName evidence="11">DNA 3'-5' helicase PriA</fullName>
    </alternativeName>
</protein>
<evidence type="ECO:0000256" key="10">
    <source>
        <dbReference type="ARBA" id="ARBA00023235"/>
    </source>
</evidence>
<comment type="function">
    <text evidence="11">Initiates the restart of stalled replication forks, which reloads the replicative helicase on sites other than the origin of replication. Recognizes and binds to abandoned replication forks and remodels them to uncover a helicase loading site. Promotes assembly of the primosome at these replication forks.</text>
</comment>
<sequence length="809" mass="90370">MTKSARVVEVYLDTPGLALDKPFDYYVPAHIEQTIAVGQRVFVSFNRQYKAGIIWRVRGVETLPDNVKPILNQIDTAPVLTNELLVLATWLCNRYACTMNEAIGAILPGAFRVRGEAYLNVPPTSNVPDDVRATEVWRVVEAENPSMELLQGRFGKRIKSQLNAWLERGYILEEVRVKEEVKAAQARFLEARLDADALLALAAQKERRAPRQAALLRMLAEQSSLEWQTAEIARTTVEALVKDEAIEVVVREKSRLAWAAVPVVDPPVLTRWQAHALEQIGLALAVGSRQTLILHGVTGSGKTEVYIRAIEQALIADKGAIVLVPEIALTPQMVGRFYARFGERIAVLHSGLSKGERRDEWSRILRGEANIVVGARSAVFAPIHNLGLLIVDEEHEPSYKQEEAPHYDARDVAIERAAAAQAVAILGSATPSLTALHLVETGKAKIISLPVRANGRPLPQVEVIDMREELKAGNHSLFSDRLAEEIEATIAVKQQIILFLNRRGYAAAMLCRACGERMRCPHCDISLTVHRTGTMTTLVCHYCGHHQPHQPNCPACGEPAMRAFGMGTEQIEDALRKAWPKLRVLRMDVDTTRKKGSLKQMVDAFEAREADVLIGTQMIAKGLDFPHVRLVGVIAADTMLAVPDYRAHERTFQLLTQVAGRAGRAKTDGLTIIQTYRPDHVAVMAAARHDFETFYREERTGRALFRYPPFCELAVFVASHTDERLARGAAMRFERELRRFEGDAELVILPASPSGIRRIEDKFRYQVVLKYERWDAVQFAVVEAFRLVKLRMNQYGGACRLDVNAQRIG</sequence>
<dbReference type="NCBIfam" id="NF004066">
    <property type="entry name" value="PRK05580.1-3"/>
    <property type="match status" value="1"/>
</dbReference>
<dbReference type="Pfam" id="PF18074">
    <property type="entry name" value="PriA_C"/>
    <property type="match status" value="1"/>
</dbReference>
<keyword evidence="1 11" id="KW-0639">Primosome</keyword>
<dbReference type="NCBIfam" id="TIGR00595">
    <property type="entry name" value="priA"/>
    <property type="match status" value="1"/>
</dbReference>
<feature type="binding site" evidence="11">
    <location>
        <position position="556"/>
    </location>
    <ligand>
        <name>Zn(2+)</name>
        <dbReference type="ChEBI" id="CHEBI:29105"/>
        <label>1</label>
    </ligand>
</feature>
<dbReference type="Pfam" id="PF00271">
    <property type="entry name" value="Helicase_C"/>
    <property type="match status" value="1"/>
</dbReference>
<comment type="catalytic activity">
    <reaction evidence="11">
        <text>ATP + H2O = ADP + phosphate + H(+)</text>
        <dbReference type="Rhea" id="RHEA:13065"/>
        <dbReference type="ChEBI" id="CHEBI:15377"/>
        <dbReference type="ChEBI" id="CHEBI:15378"/>
        <dbReference type="ChEBI" id="CHEBI:30616"/>
        <dbReference type="ChEBI" id="CHEBI:43474"/>
        <dbReference type="ChEBI" id="CHEBI:456216"/>
        <dbReference type="EC" id="5.6.2.4"/>
    </reaction>
</comment>
<dbReference type="Pfam" id="PF18319">
    <property type="entry name" value="Zn_ribbon_PriA"/>
    <property type="match status" value="1"/>
</dbReference>
<dbReference type="Gene3D" id="3.40.50.300">
    <property type="entry name" value="P-loop containing nucleotide triphosphate hydrolases"/>
    <property type="match status" value="2"/>
</dbReference>
<feature type="binding site" evidence="11">
    <location>
        <position position="553"/>
    </location>
    <ligand>
        <name>Zn(2+)</name>
        <dbReference type="ChEBI" id="CHEBI:29105"/>
        <label>1</label>
    </ligand>
</feature>
<comment type="similarity">
    <text evidence="11">Belongs to the helicase family. PriA subfamily.</text>
</comment>
<dbReference type="InterPro" id="IPR011545">
    <property type="entry name" value="DEAD/DEAH_box_helicase_dom"/>
</dbReference>
<dbReference type="InterPro" id="IPR042115">
    <property type="entry name" value="PriA_3primeBD_sf"/>
</dbReference>
<evidence type="ECO:0000256" key="9">
    <source>
        <dbReference type="ARBA" id="ARBA00023125"/>
    </source>
</evidence>
<evidence type="ECO:0000256" key="5">
    <source>
        <dbReference type="ARBA" id="ARBA00022801"/>
    </source>
</evidence>
<evidence type="ECO:0000313" key="13">
    <source>
        <dbReference type="EMBL" id="MFD1677275.1"/>
    </source>
</evidence>
<dbReference type="InterPro" id="IPR014001">
    <property type="entry name" value="Helicase_ATP-bd"/>
</dbReference>
<organism evidence="13 14">
    <name type="scientific">Alicyclobacillus fodiniaquatilis</name>
    <dbReference type="NCBI Taxonomy" id="1661150"/>
    <lineage>
        <taxon>Bacteria</taxon>
        <taxon>Bacillati</taxon>
        <taxon>Bacillota</taxon>
        <taxon>Bacilli</taxon>
        <taxon>Bacillales</taxon>
        <taxon>Alicyclobacillaceae</taxon>
        <taxon>Alicyclobacillus</taxon>
    </lineage>
</organism>
<dbReference type="SUPFAM" id="SSF52540">
    <property type="entry name" value="P-loop containing nucleoside triphosphate hydrolases"/>
    <property type="match status" value="2"/>
</dbReference>
<dbReference type="SMART" id="SM00487">
    <property type="entry name" value="DEXDc"/>
    <property type="match status" value="1"/>
</dbReference>
<comment type="cofactor">
    <cofactor evidence="11">
        <name>Zn(2+)</name>
        <dbReference type="ChEBI" id="CHEBI:29105"/>
    </cofactor>
    <text evidence="11">Binds 2 zinc ions per subunit.</text>
</comment>
<keyword evidence="3 11" id="KW-0479">Metal-binding</keyword>
<feature type="binding site" evidence="11">
    <location>
        <position position="520"/>
    </location>
    <ligand>
        <name>Zn(2+)</name>
        <dbReference type="ChEBI" id="CHEBI:29105"/>
        <label>2</label>
    </ligand>
</feature>
<comment type="caution">
    <text evidence="13">The sequence shown here is derived from an EMBL/GenBank/DDBJ whole genome shotgun (WGS) entry which is preliminary data.</text>
</comment>
<dbReference type="RefSeq" id="WP_377945183.1">
    <property type="nucleotide sequence ID" value="NZ_JBHUCX010000092.1"/>
</dbReference>
<dbReference type="Gene3D" id="3.40.1440.60">
    <property type="entry name" value="PriA, 3(prime) DNA-binding domain"/>
    <property type="match status" value="1"/>
</dbReference>
<dbReference type="Pfam" id="PF00270">
    <property type="entry name" value="DEAD"/>
    <property type="match status" value="1"/>
</dbReference>
<dbReference type="Proteomes" id="UP001597079">
    <property type="component" value="Unassembled WGS sequence"/>
</dbReference>
<evidence type="ECO:0000259" key="12">
    <source>
        <dbReference type="PROSITE" id="PS51192"/>
    </source>
</evidence>
<proteinExistence type="inferred from homology"/>
<evidence type="ECO:0000313" key="14">
    <source>
        <dbReference type="Proteomes" id="UP001597079"/>
    </source>
</evidence>
<dbReference type="PANTHER" id="PTHR30580:SF0">
    <property type="entry name" value="PRIMOSOMAL PROTEIN N"/>
    <property type="match status" value="1"/>
</dbReference>
<dbReference type="Pfam" id="PF17764">
    <property type="entry name" value="PriA_3primeBD"/>
    <property type="match status" value="1"/>
</dbReference>
<evidence type="ECO:0000256" key="3">
    <source>
        <dbReference type="ARBA" id="ARBA00022723"/>
    </source>
</evidence>
<keyword evidence="14" id="KW-1185">Reference proteome</keyword>
<evidence type="ECO:0000256" key="6">
    <source>
        <dbReference type="ARBA" id="ARBA00022806"/>
    </source>
</evidence>
<gene>
    <name evidence="11 13" type="primary">priA</name>
    <name evidence="13" type="ORF">ACFSB2_21620</name>
</gene>
<dbReference type="InterPro" id="IPR041236">
    <property type="entry name" value="PriA_C"/>
</dbReference>
<dbReference type="HAMAP" id="MF_00983">
    <property type="entry name" value="PriA"/>
    <property type="match status" value="1"/>
</dbReference>
<dbReference type="EMBL" id="JBHUCX010000092">
    <property type="protein sequence ID" value="MFD1677275.1"/>
    <property type="molecule type" value="Genomic_DNA"/>
</dbReference>
<keyword evidence="9 11" id="KW-0238">DNA-binding</keyword>
<dbReference type="InterPro" id="IPR001650">
    <property type="entry name" value="Helicase_C-like"/>
</dbReference>
<dbReference type="PANTHER" id="PTHR30580">
    <property type="entry name" value="PRIMOSOMAL PROTEIN N"/>
    <property type="match status" value="1"/>
</dbReference>
<evidence type="ECO:0000256" key="11">
    <source>
        <dbReference type="HAMAP-Rule" id="MF_00983"/>
    </source>
</evidence>
<feature type="binding site" evidence="11">
    <location>
        <position position="543"/>
    </location>
    <ligand>
        <name>Zn(2+)</name>
        <dbReference type="ChEBI" id="CHEBI:29105"/>
        <label>2</label>
    </ligand>
</feature>
<evidence type="ECO:0000256" key="4">
    <source>
        <dbReference type="ARBA" id="ARBA00022741"/>
    </source>
</evidence>
<comment type="subunit">
    <text evidence="11">Component of the replication restart primosome.</text>
</comment>
<dbReference type="CDD" id="cd18804">
    <property type="entry name" value="SF2_C_priA"/>
    <property type="match status" value="1"/>
</dbReference>
<keyword evidence="2 11" id="KW-0235">DNA replication</keyword>
<dbReference type="GO" id="GO:0016787">
    <property type="term" value="F:hydrolase activity"/>
    <property type="evidence" value="ECO:0007669"/>
    <property type="project" value="UniProtKB-KW"/>
</dbReference>
<dbReference type="InterPro" id="IPR041222">
    <property type="entry name" value="PriA_3primeBD"/>
</dbReference>
<keyword evidence="8 11" id="KW-0067">ATP-binding</keyword>
<feature type="binding site" evidence="11">
    <location>
        <position position="514"/>
    </location>
    <ligand>
        <name>Zn(2+)</name>
        <dbReference type="ChEBI" id="CHEBI:29105"/>
        <label>1</label>
    </ligand>
</feature>
<dbReference type="PROSITE" id="PS51192">
    <property type="entry name" value="HELICASE_ATP_BIND_1"/>
    <property type="match status" value="1"/>
</dbReference>
<dbReference type="SMART" id="SM00490">
    <property type="entry name" value="HELICc"/>
    <property type="match status" value="1"/>
</dbReference>
<dbReference type="EC" id="5.6.2.4" evidence="11"/>